<organism evidence="3 4">
    <name type="scientific">Drosophila lebanonensis</name>
    <name type="common">Fruit fly</name>
    <name type="synonym">Scaptodrosophila lebanonensis</name>
    <dbReference type="NCBI Taxonomy" id="7225"/>
    <lineage>
        <taxon>Eukaryota</taxon>
        <taxon>Metazoa</taxon>
        <taxon>Ecdysozoa</taxon>
        <taxon>Arthropoda</taxon>
        <taxon>Hexapoda</taxon>
        <taxon>Insecta</taxon>
        <taxon>Pterygota</taxon>
        <taxon>Neoptera</taxon>
        <taxon>Endopterygota</taxon>
        <taxon>Diptera</taxon>
        <taxon>Brachycera</taxon>
        <taxon>Muscomorpha</taxon>
        <taxon>Ephydroidea</taxon>
        <taxon>Drosophilidae</taxon>
        <taxon>Scaptodrosophila</taxon>
    </lineage>
</organism>
<gene>
    <name evidence="4" type="primary">LOC115634304</name>
</gene>
<proteinExistence type="inferred from homology"/>
<evidence type="ECO:0000256" key="1">
    <source>
        <dbReference type="ARBA" id="ARBA00007191"/>
    </source>
</evidence>
<evidence type="ECO:0000313" key="3">
    <source>
        <dbReference type="Proteomes" id="UP000504634"/>
    </source>
</evidence>
<dbReference type="GeneID" id="115634304"/>
<dbReference type="RefSeq" id="XP_030387816.1">
    <property type="nucleotide sequence ID" value="XM_030531956.1"/>
</dbReference>
<dbReference type="Proteomes" id="UP000504634">
    <property type="component" value="Unplaced"/>
</dbReference>
<dbReference type="PANTHER" id="PTHR10779">
    <property type="entry name" value="DYNEIN LIGHT CHAIN ROADBLOCK"/>
    <property type="match status" value="1"/>
</dbReference>
<evidence type="ECO:0000313" key="4">
    <source>
        <dbReference type="RefSeq" id="XP_030387816.1"/>
    </source>
</evidence>
<keyword evidence="3" id="KW-1185">Reference proteome</keyword>
<dbReference type="Gene3D" id="3.30.450.30">
    <property type="entry name" value="Dynein light chain 2a, cytoplasmic"/>
    <property type="match status" value="1"/>
</dbReference>
<evidence type="ECO:0000259" key="2">
    <source>
        <dbReference type="SMART" id="SM00960"/>
    </source>
</evidence>
<dbReference type="InterPro" id="IPR004942">
    <property type="entry name" value="Roadblock/LAMTOR2_dom"/>
</dbReference>
<dbReference type="AlphaFoldDB" id="A0A6J2UH90"/>
<reference evidence="4" key="1">
    <citation type="submission" date="2025-08" db="UniProtKB">
        <authorList>
            <consortium name="RefSeq"/>
        </authorList>
    </citation>
    <scope>IDENTIFICATION</scope>
    <source>
        <strain evidence="4">11010-0011.00</strain>
        <tissue evidence="4">Whole body</tissue>
    </source>
</reference>
<feature type="domain" description="Roadblock/LAMTOR2" evidence="2">
    <location>
        <begin position="15"/>
        <end position="103"/>
    </location>
</feature>
<comment type="similarity">
    <text evidence="1">Belongs to the GAMAD family.</text>
</comment>
<sequence>MQQDEAEPKRTQRYVDEVYRRVLEKPDVEDILILNRSGVPVKTTMERDIALQNACLYDNFREKCQVFMNKLEPPQALTMLRVRTKQHEVIITPDGKITVLVVQNARDTASLNTV</sequence>
<dbReference type="OrthoDB" id="9985637at2759"/>
<accession>A0A6J2UH90</accession>
<dbReference type="SUPFAM" id="SSF103196">
    <property type="entry name" value="Roadblock/LC7 domain"/>
    <property type="match status" value="1"/>
</dbReference>
<dbReference type="Pfam" id="PF03259">
    <property type="entry name" value="Robl_LC7"/>
    <property type="match status" value="1"/>
</dbReference>
<protein>
    <submittedName>
        <fullName evidence="4">Dynein light chain roadblock-type 1</fullName>
    </submittedName>
</protein>
<dbReference type="SMART" id="SM00960">
    <property type="entry name" value="Robl_LC7"/>
    <property type="match status" value="1"/>
</dbReference>
<name>A0A6J2UH90_DROLE</name>